<dbReference type="Pfam" id="PF19773">
    <property type="entry name" value="DUF6259"/>
    <property type="match status" value="1"/>
</dbReference>
<feature type="chain" id="PRO_5045268083" evidence="1">
    <location>
        <begin position="23"/>
        <end position="719"/>
    </location>
</feature>
<keyword evidence="1" id="KW-0732">Signal</keyword>
<evidence type="ECO:0000259" key="2">
    <source>
        <dbReference type="Pfam" id="PF19773"/>
    </source>
</evidence>
<protein>
    <submittedName>
        <fullName evidence="3">DUF6259 domain-containing protein</fullName>
    </submittedName>
</protein>
<reference evidence="3" key="1">
    <citation type="journal article" date="2022" name="Cell">
        <title>Design, construction, and in vivo augmentation of a complex gut microbiome.</title>
        <authorList>
            <person name="Cheng A.G."/>
            <person name="Ho P.Y."/>
            <person name="Aranda-Diaz A."/>
            <person name="Jain S."/>
            <person name="Yu F.B."/>
            <person name="Meng X."/>
            <person name="Wang M."/>
            <person name="Iakiviak M."/>
            <person name="Nagashima K."/>
            <person name="Zhao A."/>
            <person name="Murugkar P."/>
            <person name="Patil A."/>
            <person name="Atabakhsh K."/>
            <person name="Weakley A."/>
            <person name="Yan J."/>
            <person name="Brumbaugh A.R."/>
            <person name="Higginbottom S."/>
            <person name="Dimas A."/>
            <person name="Shiver A.L."/>
            <person name="Deutschbauer A."/>
            <person name="Neff N."/>
            <person name="Sonnenburg J.L."/>
            <person name="Huang K.C."/>
            <person name="Fischbach M.A."/>
        </authorList>
    </citation>
    <scope>NUCLEOTIDE SEQUENCE</scope>
    <source>
        <strain evidence="3">JC50</strain>
    </source>
</reference>
<keyword evidence="4" id="KW-1185">Reference proteome</keyword>
<dbReference type="EMBL" id="CP102252">
    <property type="protein sequence ID" value="UWN63809.1"/>
    <property type="molecule type" value="Genomic_DNA"/>
</dbReference>
<feature type="signal peptide" evidence="1">
    <location>
        <begin position="1"/>
        <end position="22"/>
    </location>
</feature>
<proteinExistence type="predicted"/>
<accession>A0ABY5V3S6</accession>
<evidence type="ECO:0000256" key="1">
    <source>
        <dbReference type="SAM" id="SignalP"/>
    </source>
</evidence>
<dbReference type="InterPro" id="IPR046226">
    <property type="entry name" value="DUF6259"/>
</dbReference>
<gene>
    <name evidence="3" type="ORF">NQ519_08450</name>
</gene>
<name>A0ABY5V3S6_9BACT</name>
<feature type="domain" description="DUF6259" evidence="2">
    <location>
        <begin position="279"/>
        <end position="558"/>
    </location>
</feature>
<evidence type="ECO:0000313" key="3">
    <source>
        <dbReference type="EMBL" id="UWN63809.1"/>
    </source>
</evidence>
<evidence type="ECO:0000313" key="4">
    <source>
        <dbReference type="Proteomes" id="UP001058267"/>
    </source>
</evidence>
<sequence>MNKMVKLLLACTGILLFPAAGAAPKEHTLRNDKLQVSIDDRGRLTSIRNLETGRDYAGGDYLWRLYYDTQKAKEIEVLPGEQTPRISRRGDTLTLTYDRLNATDFTTREAVKLDMRLTLDITLEGDEVRFASKIENGQPHTIVRELHYPLVGGMALPEDHKLLLTHTGGQLYDNPKGMIFRHSNASPYKTPAQKFRQMDAKYPMRTVTGGTGGCMASNCFAYVGDSEGIYFGSHDTTFQDTGHGLRLYPDAEGEFTRLESGFYKFPHCFAGETWTCDANVIAPYTGSWHETSKHYRRWADTWWDHRDAPMWVKKMRSWQRIIFRHQYGELLFKYTDLPGRIKDVGESVGADAVFTFGWWETGMDHGNPHYNADPAQGGDAGWKKAIADYKKDGGKVLLYFNGKLIDRESEFYKSGRGKEICYRDNTGAELFEQYRFTGQGTFLADYNARTFVVADTRAPIWRKMLLEWADRAREYGANSVFYDQLGYGERATNWDLSREFPVPNMRVIADKAEVLKMVRDRNVSFDPEFALGTEWLTDVTAQYCDYIHIYQVTAGKYSFIDWFRYTFPEIIISDREIRDDTDIERRVNNTLLKGLRNDIEIYRCRDLIDKTPHYQAYLAQVNAIKGKYEDLLLVGTYRDTEGFTLSNPGIEARAYTNGDGMAVVATRTQEGAAVKGTIEVPGYRFTEASTLGGARVSADGREVTLGQYDLAVLVYEKTK</sequence>
<dbReference type="Proteomes" id="UP001058267">
    <property type="component" value="Chromosome"/>
</dbReference>
<organism evidence="3 4">
    <name type="scientific">Alistipes senegalensis JC50</name>
    <dbReference type="NCBI Taxonomy" id="1033732"/>
    <lineage>
        <taxon>Bacteria</taxon>
        <taxon>Pseudomonadati</taxon>
        <taxon>Bacteroidota</taxon>
        <taxon>Bacteroidia</taxon>
        <taxon>Bacteroidales</taxon>
        <taxon>Rikenellaceae</taxon>
        <taxon>Alistipes</taxon>
    </lineage>
</organism>
<dbReference type="RefSeq" id="WP_019151593.1">
    <property type="nucleotide sequence ID" value="NZ_CP102252.1"/>
</dbReference>